<evidence type="ECO:0000313" key="3">
    <source>
        <dbReference type="EMBL" id="KDQ57279.1"/>
    </source>
</evidence>
<dbReference type="Proteomes" id="UP000027265">
    <property type="component" value="Unassembled WGS sequence"/>
</dbReference>
<feature type="transmembrane region" description="Helical" evidence="1">
    <location>
        <begin position="242"/>
        <end position="263"/>
    </location>
</feature>
<feature type="transmembrane region" description="Helical" evidence="1">
    <location>
        <begin position="215"/>
        <end position="236"/>
    </location>
</feature>
<feature type="transmembrane region" description="Helical" evidence="1">
    <location>
        <begin position="49"/>
        <end position="71"/>
    </location>
</feature>
<feature type="transmembrane region" description="Helical" evidence="1">
    <location>
        <begin position="20"/>
        <end position="42"/>
    </location>
</feature>
<keyword evidence="4" id="KW-1185">Reference proteome</keyword>
<evidence type="ECO:0000313" key="4">
    <source>
        <dbReference type="Proteomes" id="UP000027265"/>
    </source>
</evidence>
<protein>
    <recommendedName>
        <fullName evidence="2">DUF6534 domain-containing protein</fullName>
    </recommendedName>
</protein>
<dbReference type="HOGENOM" id="CLU_046025_4_0_1"/>
<keyword evidence="1" id="KW-1133">Transmembrane helix</keyword>
<reference evidence="4" key="1">
    <citation type="journal article" date="2014" name="Proc. Natl. Acad. Sci. U.S.A.">
        <title>Extensive sampling of basidiomycete genomes demonstrates inadequacy of the white-rot/brown-rot paradigm for wood decay fungi.</title>
        <authorList>
            <person name="Riley R."/>
            <person name="Salamov A.A."/>
            <person name="Brown D.W."/>
            <person name="Nagy L.G."/>
            <person name="Floudas D."/>
            <person name="Held B.W."/>
            <person name="Levasseur A."/>
            <person name="Lombard V."/>
            <person name="Morin E."/>
            <person name="Otillar R."/>
            <person name="Lindquist E.A."/>
            <person name="Sun H."/>
            <person name="LaButti K.M."/>
            <person name="Schmutz J."/>
            <person name="Jabbour D."/>
            <person name="Luo H."/>
            <person name="Baker S.E."/>
            <person name="Pisabarro A.G."/>
            <person name="Walton J.D."/>
            <person name="Blanchette R.A."/>
            <person name="Henrissat B."/>
            <person name="Martin F."/>
            <person name="Cullen D."/>
            <person name="Hibbett D.S."/>
            <person name="Grigoriev I.V."/>
        </authorList>
    </citation>
    <scope>NUCLEOTIDE SEQUENCE [LARGE SCALE GENOMIC DNA]</scope>
    <source>
        <strain evidence="4">MUCL 33604</strain>
    </source>
</reference>
<dbReference type="InParanoid" id="A0A067PR86"/>
<keyword evidence="1" id="KW-0812">Transmembrane</keyword>
<accession>A0A067PR86</accession>
<name>A0A067PR86_9AGAM</name>
<organism evidence="3 4">
    <name type="scientific">Jaapia argillacea MUCL 33604</name>
    <dbReference type="NCBI Taxonomy" id="933084"/>
    <lineage>
        <taxon>Eukaryota</taxon>
        <taxon>Fungi</taxon>
        <taxon>Dikarya</taxon>
        <taxon>Basidiomycota</taxon>
        <taxon>Agaricomycotina</taxon>
        <taxon>Agaricomycetes</taxon>
        <taxon>Agaricomycetidae</taxon>
        <taxon>Jaapiales</taxon>
        <taxon>Jaapiaceae</taxon>
        <taxon>Jaapia</taxon>
    </lineage>
</organism>
<dbReference type="AlphaFoldDB" id="A0A067PR86"/>
<evidence type="ECO:0000256" key="1">
    <source>
        <dbReference type="SAM" id="Phobius"/>
    </source>
</evidence>
<feature type="domain" description="DUF6534" evidence="2">
    <location>
        <begin position="178"/>
        <end position="267"/>
    </location>
</feature>
<proteinExistence type="predicted"/>
<evidence type="ECO:0000259" key="2">
    <source>
        <dbReference type="Pfam" id="PF20152"/>
    </source>
</evidence>
<dbReference type="STRING" id="933084.A0A067PR86"/>
<feature type="transmembrane region" description="Helical" evidence="1">
    <location>
        <begin position="125"/>
        <end position="153"/>
    </location>
</feature>
<keyword evidence="1" id="KW-0472">Membrane</keyword>
<feature type="transmembrane region" description="Helical" evidence="1">
    <location>
        <begin position="173"/>
        <end position="194"/>
    </location>
</feature>
<sequence>MSSIIACMQARPGLYIGADLANVVFHAFEAGIIVDLSVTFWSRADQESWVIRSMVAFVTVVAFFQTGTTFWDGWRLFVLNFGQWESLLELKWTDRLQSVMTVAMAAPVQCFLIRRCWILTNRSWLVVVPLSSMLLATVVISIYVVAAMFTFYFPSNGPAVTRIPVTAYLPVDIGLILSAVLDLSITTLISIFLLRSRSNAFTRRFKRLLRRLIMVSWEAAVLPCVCATVSAVLYMVKGNNSFWYLFFQAILGKFYAISFLVILNARADLQKPSISFNSPLDGHRGARRTPIANEVPQNGLLDTAILLGDLSTKTRSVAGTES</sequence>
<dbReference type="PANTHER" id="PTHR40465">
    <property type="entry name" value="CHROMOSOME 1, WHOLE GENOME SHOTGUN SEQUENCE"/>
    <property type="match status" value="1"/>
</dbReference>
<gene>
    <name evidence="3" type="ORF">JAAARDRAFT_58744</name>
</gene>
<dbReference type="PANTHER" id="PTHR40465:SF1">
    <property type="entry name" value="DUF6534 DOMAIN-CONTAINING PROTEIN"/>
    <property type="match status" value="1"/>
</dbReference>
<dbReference type="Pfam" id="PF20152">
    <property type="entry name" value="DUF6534"/>
    <property type="match status" value="1"/>
</dbReference>
<dbReference type="EMBL" id="KL197720">
    <property type="protein sequence ID" value="KDQ57279.1"/>
    <property type="molecule type" value="Genomic_DNA"/>
</dbReference>
<dbReference type="OrthoDB" id="3155837at2759"/>
<dbReference type="InterPro" id="IPR045339">
    <property type="entry name" value="DUF6534"/>
</dbReference>